<reference evidence="3 4" key="1">
    <citation type="submission" date="2023-02" db="EMBL/GenBank/DDBJ databases">
        <title>Genome sequence of Mucilaginibacter jinjuensis strain KACC 16571.</title>
        <authorList>
            <person name="Kim S."/>
            <person name="Heo J."/>
            <person name="Kwon S.-W."/>
        </authorList>
    </citation>
    <scope>NUCLEOTIDE SEQUENCE [LARGE SCALE GENOMIC DNA]</scope>
    <source>
        <strain evidence="3 4">KACC 16571</strain>
    </source>
</reference>
<evidence type="ECO:0000313" key="4">
    <source>
        <dbReference type="Proteomes" id="UP001216139"/>
    </source>
</evidence>
<dbReference type="Proteomes" id="UP001216139">
    <property type="component" value="Chromosome"/>
</dbReference>
<evidence type="ECO:0000256" key="1">
    <source>
        <dbReference type="SAM" id="Coils"/>
    </source>
</evidence>
<feature type="coiled-coil region" evidence="1">
    <location>
        <begin position="263"/>
        <end position="290"/>
    </location>
</feature>
<evidence type="ECO:0000313" key="3">
    <source>
        <dbReference type="EMBL" id="WCT13631.1"/>
    </source>
</evidence>
<accession>A0ABY7TBC0</accession>
<sequence length="290" mass="31881">MKNIILVLAIVLFGYCSFAQTLTTQNTGNQLWIKLGDLALPQGGNDCFLRIVGGSGYNALKSQQGYVELHMRTSNGASVDENGYGFSATAVSYERNRFIADIRIVPNASGTNATSYGIFIYCGPYPGSTFFSVEDPTGIWTSNLSSSTTAPGGYSVPFEHVINNNTFLNGNLGIGTTQTDAPLTVNGTIHATEVLVDQSVPHPDYVFDKDYDLIPLKDVKYYIDQNHHLPEIPSTAQVAKEGINLGEMNAKLLKKIEELTLYLIEKDKKDRDLQSQVDELKKQILSIKKK</sequence>
<feature type="signal peptide" evidence="2">
    <location>
        <begin position="1"/>
        <end position="19"/>
    </location>
</feature>
<name>A0ABY7TBC0_9SPHI</name>
<proteinExistence type="predicted"/>
<keyword evidence="2" id="KW-0732">Signal</keyword>
<keyword evidence="1" id="KW-0175">Coiled coil</keyword>
<keyword evidence="4" id="KW-1185">Reference proteome</keyword>
<protein>
    <submittedName>
        <fullName evidence="3">Uncharacterized protein</fullName>
    </submittedName>
</protein>
<evidence type="ECO:0000256" key="2">
    <source>
        <dbReference type="SAM" id="SignalP"/>
    </source>
</evidence>
<organism evidence="3 4">
    <name type="scientific">Mucilaginibacter jinjuensis</name>
    <dbReference type="NCBI Taxonomy" id="1176721"/>
    <lineage>
        <taxon>Bacteria</taxon>
        <taxon>Pseudomonadati</taxon>
        <taxon>Bacteroidota</taxon>
        <taxon>Sphingobacteriia</taxon>
        <taxon>Sphingobacteriales</taxon>
        <taxon>Sphingobacteriaceae</taxon>
        <taxon>Mucilaginibacter</taxon>
    </lineage>
</organism>
<dbReference type="RefSeq" id="WP_273631937.1">
    <property type="nucleotide sequence ID" value="NZ_CP117167.1"/>
</dbReference>
<feature type="chain" id="PRO_5045779926" evidence="2">
    <location>
        <begin position="20"/>
        <end position="290"/>
    </location>
</feature>
<dbReference type="EMBL" id="CP117167">
    <property type="protein sequence ID" value="WCT13631.1"/>
    <property type="molecule type" value="Genomic_DNA"/>
</dbReference>
<gene>
    <name evidence="3" type="ORF">PQO05_06745</name>
</gene>